<feature type="transmembrane region" description="Helical" evidence="9">
    <location>
        <begin position="309"/>
        <end position="328"/>
    </location>
</feature>
<reference evidence="10" key="1">
    <citation type="submission" date="2020-10" db="EMBL/GenBank/DDBJ databases">
        <authorList>
            <person name="Gilroy R."/>
        </authorList>
    </citation>
    <scope>NUCLEOTIDE SEQUENCE</scope>
    <source>
        <strain evidence="10">ChiSjej5B23-6657</strain>
    </source>
</reference>
<feature type="transmembrane region" description="Helical" evidence="9">
    <location>
        <begin position="340"/>
        <end position="373"/>
    </location>
</feature>
<dbReference type="EMBL" id="DVHM01000082">
    <property type="protein sequence ID" value="HIR70608.1"/>
    <property type="molecule type" value="Genomic_DNA"/>
</dbReference>
<dbReference type="InterPro" id="IPR002549">
    <property type="entry name" value="AI-2E-like"/>
</dbReference>
<evidence type="ECO:0000256" key="3">
    <source>
        <dbReference type="ARBA" id="ARBA00022448"/>
    </source>
</evidence>
<evidence type="ECO:0000256" key="2">
    <source>
        <dbReference type="ARBA" id="ARBA00009773"/>
    </source>
</evidence>
<comment type="similarity">
    <text evidence="2">Belongs to the autoinducer-2 exporter (AI-2E) (TC 2.A.86) family.</text>
</comment>
<dbReference type="Proteomes" id="UP000823912">
    <property type="component" value="Unassembled WGS sequence"/>
</dbReference>
<dbReference type="Pfam" id="PF01594">
    <property type="entry name" value="AI-2E_transport"/>
    <property type="match status" value="1"/>
</dbReference>
<proteinExistence type="inferred from homology"/>
<evidence type="ECO:0000313" key="11">
    <source>
        <dbReference type="Proteomes" id="UP000823912"/>
    </source>
</evidence>
<dbReference type="PANTHER" id="PTHR21716">
    <property type="entry name" value="TRANSMEMBRANE PROTEIN"/>
    <property type="match status" value="1"/>
</dbReference>
<keyword evidence="6 9" id="KW-1133">Transmembrane helix</keyword>
<keyword evidence="5 9" id="KW-0812">Transmembrane</keyword>
<comment type="caution">
    <text evidence="10">The sequence shown here is derived from an EMBL/GenBank/DDBJ whole genome shotgun (WGS) entry which is preliminary data.</text>
</comment>
<name>A0A9D1JAS4_9FIRM</name>
<gene>
    <name evidence="10" type="ORF">IAA55_04940</name>
</gene>
<protein>
    <submittedName>
        <fullName evidence="10">AI-2E family transporter</fullName>
    </submittedName>
</protein>
<accession>A0A9D1JAS4</accession>
<dbReference type="GO" id="GO:0005886">
    <property type="term" value="C:plasma membrane"/>
    <property type="evidence" value="ECO:0007669"/>
    <property type="project" value="UniProtKB-SubCell"/>
</dbReference>
<feature type="transmembrane region" description="Helical" evidence="9">
    <location>
        <begin position="40"/>
        <end position="61"/>
    </location>
</feature>
<evidence type="ECO:0000256" key="8">
    <source>
        <dbReference type="SAM" id="MobiDB-lite"/>
    </source>
</evidence>
<evidence type="ECO:0000256" key="7">
    <source>
        <dbReference type="ARBA" id="ARBA00023136"/>
    </source>
</evidence>
<reference evidence="10" key="2">
    <citation type="journal article" date="2021" name="PeerJ">
        <title>Extensive microbial diversity within the chicken gut microbiome revealed by metagenomics and culture.</title>
        <authorList>
            <person name="Gilroy R."/>
            <person name="Ravi A."/>
            <person name="Getino M."/>
            <person name="Pursley I."/>
            <person name="Horton D.L."/>
            <person name="Alikhan N.F."/>
            <person name="Baker D."/>
            <person name="Gharbi K."/>
            <person name="Hall N."/>
            <person name="Watson M."/>
            <person name="Adriaenssens E.M."/>
            <person name="Foster-Nyarko E."/>
            <person name="Jarju S."/>
            <person name="Secka A."/>
            <person name="Antonio M."/>
            <person name="Oren A."/>
            <person name="Chaudhuri R.R."/>
            <person name="La Ragione R."/>
            <person name="Hildebrand F."/>
            <person name="Pallen M.J."/>
        </authorList>
    </citation>
    <scope>NUCLEOTIDE SEQUENCE</scope>
    <source>
        <strain evidence="10">ChiSjej5B23-6657</strain>
    </source>
</reference>
<comment type="subcellular location">
    <subcellularLocation>
        <location evidence="1">Cell membrane</location>
        <topology evidence="1">Multi-pass membrane protein</topology>
    </subcellularLocation>
</comment>
<evidence type="ECO:0000256" key="6">
    <source>
        <dbReference type="ARBA" id="ARBA00022989"/>
    </source>
</evidence>
<dbReference type="PANTHER" id="PTHR21716:SF53">
    <property type="entry name" value="PERMEASE PERM-RELATED"/>
    <property type="match status" value="1"/>
</dbReference>
<evidence type="ECO:0000313" key="10">
    <source>
        <dbReference type="EMBL" id="HIR70608.1"/>
    </source>
</evidence>
<keyword evidence="4" id="KW-1003">Cell membrane</keyword>
<dbReference type="GO" id="GO:0055085">
    <property type="term" value="P:transmembrane transport"/>
    <property type="evidence" value="ECO:0007669"/>
    <property type="project" value="TreeGrafter"/>
</dbReference>
<dbReference type="AlphaFoldDB" id="A0A9D1JAS4"/>
<evidence type="ECO:0000256" key="9">
    <source>
        <dbReference type="SAM" id="Phobius"/>
    </source>
</evidence>
<sequence>MWSKENVRQIRNLILFAAVVVLCVMYSGQIVRWIFLGIDILEPFAVGGMIAFVLNLPMKFVEERLLGRWKGKAADKLRRPLSLLAAIVFVAVLIVIVVMAVLPQLGRTINDLGQKIPEFFQQVVAWLGDLERQYPQLGQYLGPFLDSGESLEQSWASMDQLAARLMDFLKEGGVSVITTTIGVASGIIGTFVKGIISFIFALYILAAKEKLADQGKRILHAFAPEKVEKGTLSLCSLLYRNFSHFITGQCVEAVIIGTIFVITMSLFRMPYAVMIGVLIAFTALIPVVGAFIGCILGAFLILVDAPEMAFWFVVLFLIIQQIEGNLIYPRVVGESVGLPAIWVLAAVSVGGSLFGFAGMLVFIPLVSTGYMLLRDEVNARNRRREASGDSGDGNAGEIPGTSEKDGGPVSKKAEKTAGEERRDKGEEV</sequence>
<feature type="transmembrane region" description="Helical" evidence="9">
    <location>
        <begin position="12"/>
        <end position="34"/>
    </location>
</feature>
<feature type="transmembrane region" description="Helical" evidence="9">
    <location>
        <begin position="81"/>
        <end position="102"/>
    </location>
</feature>
<feature type="region of interest" description="Disordered" evidence="8">
    <location>
        <begin position="383"/>
        <end position="428"/>
    </location>
</feature>
<evidence type="ECO:0000256" key="1">
    <source>
        <dbReference type="ARBA" id="ARBA00004651"/>
    </source>
</evidence>
<feature type="transmembrane region" description="Helical" evidence="9">
    <location>
        <begin position="273"/>
        <end position="302"/>
    </location>
</feature>
<evidence type="ECO:0000256" key="4">
    <source>
        <dbReference type="ARBA" id="ARBA00022475"/>
    </source>
</evidence>
<keyword evidence="3" id="KW-0813">Transport</keyword>
<organism evidence="10 11">
    <name type="scientific">Candidatus Pullilachnospira gallistercoris</name>
    <dbReference type="NCBI Taxonomy" id="2840911"/>
    <lineage>
        <taxon>Bacteria</taxon>
        <taxon>Bacillati</taxon>
        <taxon>Bacillota</taxon>
        <taxon>Clostridia</taxon>
        <taxon>Lachnospirales</taxon>
        <taxon>Lachnospiraceae</taxon>
        <taxon>Lachnospiraceae incertae sedis</taxon>
        <taxon>Candidatus Pullilachnospira</taxon>
    </lineage>
</organism>
<feature type="transmembrane region" description="Helical" evidence="9">
    <location>
        <begin position="174"/>
        <end position="207"/>
    </location>
</feature>
<feature type="compositionally biased region" description="Basic and acidic residues" evidence="8">
    <location>
        <begin position="402"/>
        <end position="428"/>
    </location>
</feature>
<keyword evidence="7 9" id="KW-0472">Membrane</keyword>
<evidence type="ECO:0000256" key="5">
    <source>
        <dbReference type="ARBA" id="ARBA00022692"/>
    </source>
</evidence>
<feature type="transmembrane region" description="Helical" evidence="9">
    <location>
        <begin position="246"/>
        <end position="267"/>
    </location>
</feature>